<feature type="transmembrane region" description="Helical" evidence="6">
    <location>
        <begin position="47"/>
        <end position="67"/>
    </location>
</feature>
<feature type="transmembrane region" description="Helical" evidence="6">
    <location>
        <begin position="203"/>
        <end position="222"/>
    </location>
</feature>
<feature type="domain" description="STAS" evidence="7">
    <location>
        <begin position="438"/>
        <end position="557"/>
    </location>
</feature>
<evidence type="ECO:0000313" key="8">
    <source>
        <dbReference type="EMBL" id="VFA98058.1"/>
    </source>
</evidence>
<feature type="transmembrane region" description="Helical" evidence="6">
    <location>
        <begin position="21"/>
        <end position="41"/>
    </location>
</feature>
<evidence type="ECO:0000256" key="2">
    <source>
        <dbReference type="ARBA" id="ARBA00022692"/>
    </source>
</evidence>
<keyword evidence="2 6" id="KW-0812">Transmembrane</keyword>
<accession>A0A4U8W8Q3</accession>
<feature type="compositionally biased region" description="Basic and acidic residues" evidence="5">
    <location>
        <begin position="565"/>
        <end position="575"/>
    </location>
</feature>
<organism evidence="8 9">
    <name type="scientific">Nocardia cyriacigeorgica</name>
    <dbReference type="NCBI Taxonomy" id="135487"/>
    <lineage>
        <taxon>Bacteria</taxon>
        <taxon>Bacillati</taxon>
        <taxon>Actinomycetota</taxon>
        <taxon>Actinomycetes</taxon>
        <taxon>Mycobacteriales</taxon>
        <taxon>Nocardiaceae</taxon>
        <taxon>Nocardia</taxon>
    </lineage>
</organism>
<feature type="transmembrane region" description="Helical" evidence="6">
    <location>
        <begin position="326"/>
        <end position="346"/>
    </location>
</feature>
<feature type="compositionally biased region" description="Low complexity" evidence="5">
    <location>
        <begin position="576"/>
        <end position="602"/>
    </location>
</feature>
<feature type="transmembrane region" description="Helical" evidence="6">
    <location>
        <begin position="135"/>
        <end position="157"/>
    </location>
</feature>
<sequence length="626" mass="64683">MRATRLLPGLEKLQHYQRGWLRTDVLAGITVAAYLVPQVMAYATVAGLPPVVGLWAVIGPLAVYALLGTSRQLSVGPESTTALMTAVALAPLAGGDPSRYAALAAALAVVVGILCLVGATARLGVLADLLSKPVLVGYLAGTAGIMIVGQLGSVTGVPVDGETIPAQLRSFGANLSALQWPTTVLAAAVLVGLLLIARWAPRVPGPLLAVLLASMVVVVFSLSDHGIATVGSVPAGIPVPGFAGVAASDLAQLILPAVGIAVVGFSDNALTARAFAARHGRHIQANTELAALGVTNLAAGALHGFPVSCSGSRTTIADSMNAKTQVYSITTLTAVVVVLIGARGVLSAFPTAALGALVVYAAIRLVDVPEFRRIGRFRRSELLLALATLIAVLVLGVLYGVLIAIGLSIFDLLRRVARAHDAILGFVPGVPGMHDIDDYPQVEPVPGLLIYRYDAPLCFANAEDFRRRALEAIDQQATRAGAPVRWFVLNAEANVEVDLTAMDAVDALCRELRSRGVCFAMARVKQDLRDDLDAAGLTDLIGAERLYPTLPTAVAAYRAELGKDPREPLINDGQRRAAAQSGRTAGQSSAGRGARAGARATGPGPGMAGLADAGAPPQQPQRDGEV</sequence>
<evidence type="ECO:0000256" key="6">
    <source>
        <dbReference type="SAM" id="Phobius"/>
    </source>
</evidence>
<dbReference type="EMBL" id="LR215973">
    <property type="protein sequence ID" value="VFA98058.1"/>
    <property type="molecule type" value="Genomic_DNA"/>
</dbReference>
<gene>
    <name evidence="8" type="ORF">NCTC10797_01823</name>
</gene>
<evidence type="ECO:0000313" key="9">
    <source>
        <dbReference type="Proteomes" id="UP000290439"/>
    </source>
</evidence>
<evidence type="ECO:0000256" key="4">
    <source>
        <dbReference type="ARBA" id="ARBA00023136"/>
    </source>
</evidence>
<feature type="region of interest" description="Disordered" evidence="5">
    <location>
        <begin position="565"/>
        <end position="626"/>
    </location>
</feature>
<dbReference type="GO" id="GO:0055085">
    <property type="term" value="P:transmembrane transport"/>
    <property type="evidence" value="ECO:0007669"/>
    <property type="project" value="InterPro"/>
</dbReference>
<keyword evidence="4 6" id="KW-0472">Membrane</keyword>
<dbReference type="CDD" id="cd07042">
    <property type="entry name" value="STAS_SulP_like_sulfate_transporter"/>
    <property type="match status" value="1"/>
</dbReference>
<dbReference type="InterPro" id="IPR011547">
    <property type="entry name" value="SLC26A/SulP_dom"/>
</dbReference>
<dbReference type="Gene3D" id="3.30.750.24">
    <property type="entry name" value="STAS domain"/>
    <property type="match status" value="1"/>
</dbReference>
<feature type="transmembrane region" description="Helical" evidence="6">
    <location>
        <begin position="177"/>
        <end position="196"/>
    </location>
</feature>
<dbReference type="GO" id="GO:0016020">
    <property type="term" value="C:membrane"/>
    <property type="evidence" value="ECO:0007669"/>
    <property type="project" value="UniProtKB-SubCell"/>
</dbReference>
<proteinExistence type="predicted"/>
<reference evidence="8 9" key="1">
    <citation type="submission" date="2019-02" db="EMBL/GenBank/DDBJ databases">
        <authorList>
            <consortium name="Pathogen Informatics"/>
        </authorList>
    </citation>
    <scope>NUCLEOTIDE SEQUENCE [LARGE SCALE GENOMIC DNA]</scope>
    <source>
        <strain evidence="8 9">3012STDY6756504</strain>
    </source>
</reference>
<evidence type="ECO:0000256" key="3">
    <source>
        <dbReference type="ARBA" id="ARBA00022989"/>
    </source>
</evidence>
<dbReference type="Proteomes" id="UP000290439">
    <property type="component" value="Chromosome"/>
</dbReference>
<comment type="subcellular location">
    <subcellularLocation>
        <location evidence="1">Membrane</location>
        <topology evidence="1">Multi-pass membrane protein</topology>
    </subcellularLocation>
</comment>
<keyword evidence="3 6" id="KW-1133">Transmembrane helix</keyword>
<evidence type="ECO:0000259" key="7">
    <source>
        <dbReference type="PROSITE" id="PS50801"/>
    </source>
</evidence>
<name>A0A4U8W8Q3_9NOCA</name>
<feature type="transmembrane region" description="Helical" evidence="6">
    <location>
        <begin position="100"/>
        <end position="123"/>
    </location>
</feature>
<dbReference type="SUPFAM" id="SSF52091">
    <property type="entry name" value="SpoIIaa-like"/>
    <property type="match status" value="1"/>
</dbReference>
<protein>
    <submittedName>
        <fullName evidence="8">Probable sulfate transporter Rv1739c/MT1781</fullName>
    </submittedName>
</protein>
<dbReference type="AlphaFoldDB" id="A0A4U8W8Q3"/>
<feature type="transmembrane region" description="Helical" evidence="6">
    <location>
        <begin position="74"/>
        <end position="94"/>
    </location>
</feature>
<feature type="transmembrane region" description="Helical" evidence="6">
    <location>
        <begin position="383"/>
        <end position="410"/>
    </location>
</feature>
<dbReference type="InterPro" id="IPR002645">
    <property type="entry name" value="STAS_dom"/>
</dbReference>
<dbReference type="Pfam" id="PF00916">
    <property type="entry name" value="Sulfate_transp"/>
    <property type="match status" value="1"/>
</dbReference>
<evidence type="ECO:0000256" key="5">
    <source>
        <dbReference type="SAM" id="MobiDB-lite"/>
    </source>
</evidence>
<feature type="transmembrane region" description="Helical" evidence="6">
    <location>
        <begin position="242"/>
        <end position="265"/>
    </location>
</feature>
<dbReference type="InterPro" id="IPR001902">
    <property type="entry name" value="SLC26A/SulP_fam"/>
</dbReference>
<dbReference type="PANTHER" id="PTHR11814">
    <property type="entry name" value="SULFATE TRANSPORTER"/>
    <property type="match status" value="1"/>
</dbReference>
<evidence type="ECO:0000256" key="1">
    <source>
        <dbReference type="ARBA" id="ARBA00004141"/>
    </source>
</evidence>
<dbReference type="Pfam" id="PF01740">
    <property type="entry name" value="STAS"/>
    <property type="match status" value="1"/>
</dbReference>
<dbReference type="NCBIfam" id="TIGR00815">
    <property type="entry name" value="sulP"/>
    <property type="match status" value="1"/>
</dbReference>
<dbReference type="InterPro" id="IPR036513">
    <property type="entry name" value="STAS_dom_sf"/>
</dbReference>
<dbReference type="PROSITE" id="PS50801">
    <property type="entry name" value="STAS"/>
    <property type="match status" value="1"/>
</dbReference>